<name>A0A1H3C5B0_9BACL</name>
<evidence type="ECO:0000313" key="2">
    <source>
        <dbReference type="Proteomes" id="UP000198534"/>
    </source>
</evidence>
<dbReference type="RefSeq" id="WP_091742757.1">
    <property type="nucleotide sequence ID" value="NZ_FNNQ01000020.1"/>
</dbReference>
<dbReference type="AlphaFoldDB" id="A0A1H3C5B0"/>
<dbReference type="Proteomes" id="UP000198534">
    <property type="component" value="Unassembled WGS sequence"/>
</dbReference>
<organism evidence="1 2">
    <name type="scientific">Marininema mesophilum</name>
    <dbReference type="NCBI Taxonomy" id="1048340"/>
    <lineage>
        <taxon>Bacteria</taxon>
        <taxon>Bacillati</taxon>
        <taxon>Bacillota</taxon>
        <taxon>Bacilli</taxon>
        <taxon>Bacillales</taxon>
        <taxon>Thermoactinomycetaceae</taxon>
        <taxon>Marininema</taxon>
    </lineage>
</organism>
<reference evidence="1 2" key="1">
    <citation type="submission" date="2016-10" db="EMBL/GenBank/DDBJ databases">
        <authorList>
            <person name="de Groot N.N."/>
        </authorList>
    </citation>
    <scope>NUCLEOTIDE SEQUENCE [LARGE SCALE GENOMIC DNA]</scope>
    <source>
        <strain evidence="1 2">DSM 45610</strain>
    </source>
</reference>
<protein>
    <submittedName>
        <fullName evidence="1">Uncharacterized protein</fullName>
    </submittedName>
</protein>
<evidence type="ECO:0000313" key="1">
    <source>
        <dbReference type="EMBL" id="SDX49343.1"/>
    </source>
</evidence>
<gene>
    <name evidence="1" type="ORF">SAMN05444487_12016</name>
</gene>
<accession>A0A1H3C5B0</accession>
<sequence length="121" mass="12814">MCCSQATCPDPVRFQEEVCGNYSTTLNTDNFIWKTLTNTGSLGLFVPITLSVYALTESTPVVVAAMTPAGNVILTPPGSEIIAGTTKSFVIPAVNCINVHAVTAGDQVIGKFTVIAYHNVY</sequence>
<keyword evidence="2" id="KW-1185">Reference proteome</keyword>
<dbReference type="EMBL" id="FNNQ01000020">
    <property type="protein sequence ID" value="SDX49343.1"/>
    <property type="molecule type" value="Genomic_DNA"/>
</dbReference>
<proteinExistence type="predicted"/>